<protein>
    <submittedName>
        <fullName evidence="9">Flocculation protein FLO11-like</fullName>
    </submittedName>
</protein>
<dbReference type="KEGG" id="slal:111663591"/>
<feature type="compositionally biased region" description="Acidic residues" evidence="7">
    <location>
        <begin position="51"/>
        <end position="60"/>
    </location>
</feature>
<feature type="region of interest" description="Disordered" evidence="7">
    <location>
        <begin position="141"/>
        <end position="230"/>
    </location>
</feature>
<reference evidence="9" key="2">
    <citation type="submission" date="2025-09" db="UniProtKB">
        <authorList>
            <consortium name="Ensembl"/>
        </authorList>
    </citation>
    <scope>IDENTIFICATION</scope>
</reference>
<dbReference type="OrthoDB" id="9353106at2759"/>
<dbReference type="GO" id="GO:0010811">
    <property type="term" value="P:positive regulation of cell-substrate adhesion"/>
    <property type="evidence" value="ECO:0007669"/>
    <property type="project" value="TreeGrafter"/>
</dbReference>
<dbReference type="RefSeq" id="XP_023273611.1">
    <property type="nucleotide sequence ID" value="XM_023417843.1"/>
</dbReference>
<feature type="region of interest" description="Disordered" evidence="7">
    <location>
        <begin position="746"/>
        <end position="765"/>
    </location>
</feature>
<dbReference type="Pfam" id="PF12606">
    <property type="entry name" value="RELT"/>
    <property type="match status" value="1"/>
</dbReference>
<sequence>MTELEASGVGEHPPPYMIFLVVFLFFLTGLLGFLICHLLKKKGYRCRTGDIDDEEEEEEEKLGRNADDEDEENQDTVEQILKCIIENEANMEAFNEMLGSHNICVRHDPRLRKESIGGVPPHHHTVHSGADHTSCHLCAQVRSKKGRRHSRTPRSKQRPGEQTVFSVGRFRVTHTDKKLHGSPNTLVSSGDQLDQSQDSEERKEGGYNLRSMFKDVRPSSENANGIVPPVGKRRKSMTIFGLRRGSDPIGIKAVEGAGRETGGVKFSIQQQPVVEELVQSETSETASERGGRPGSRPDTELSKNQSPASPRHEAKMAGSEKQAHGPSPDPEDGSKCRPSHEPHTNQSKPSVGITVSPAPSSLLIPSSTTTSEKRGHDKVLIEAFDPEPLQTSTPIVPVPGSLPGFTPAVPADPPASCSSTDFPVIQTPPNPSSNPDLEPGFSARLALISLGSSPPSSFPINTPSSASSLKTSPIPSEAASSRGLTPSPKTPSGRAVSSQSPIPSKTTKTLQTQTSPSPVLIASPKPDTRPHVSTASPANQNPSFRSSPRLTLKSGNVMSVTSMTQGDMVSSPFSVKVQELEARTPTTEVKRAGILKTAKLSPGEGGFKGSALSSPSDELSKDRLSSLPVSPSSPLSPSSPVGSRVSSMTIVKASPDSKREFSVITMVEDEGASTKDHKLVAFELGVESEKAEVSPAAGQRGEVSLSGTRPPESQRGETPAAEMRPPLSQERDNMVEMEDIRDCKVTKEQEAERREEVEVEVHTQD</sequence>
<feature type="compositionally biased region" description="Polar residues" evidence="7">
    <location>
        <begin position="452"/>
        <end position="484"/>
    </location>
</feature>
<feature type="compositionally biased region" description="Basic and acidic residues" evidence="7">
    <location>
        <begin position="729"/>
        <end position="738"/>
    </location>
</feature>
<dbReference type="PANTHER" id="PTHR31481:SF0">
    <property type="entry name" value="RELT-LIKE PROTEIN 2"/>
    <property type="match status" value="1"/>
</dbReference>
<dbReference type="STRING" id="1841481.ENSSLDP00000010551"/>
<organism evidence="9 10">
    <name type="scientific">Seriola lalandi dorsalis</name>
    <dbReference type="NCBI Taxonomy" id="1841481"/>
    <lineage>
        <taxon>Eukaryota</taxon>
        <taxon>Metazoa</taxon>
        <taxon>Chordata</taxon>
        <taxon>Craniata</taxon>
        <taxon>Vertebrata</taxon>
        <taxon>Euteleostomi</taxon>
        <taxon>Actinopterygii</taxon>
        <taxon>Neopterygii</taxon>
        <taxon>Teleostei</taxon>
        <taxon>Neoteleostei</taxon>
        <taxon>Acanthomorphata</taxon>
        <taxon>Carangaria</taxon>
        <taxon>Carangiformes</taxon>
        <taxon>Carangidae</taxon>
        <taxon>Seriola</taxon>
    </lineage>
</organism>
<evidence type="ECO:0000256" key="6">
    <source>
        <dbReference type="ARBA" id="ARBA00023136"/>
    </source>
</evidence>
<feature type="compositionally biased region" description="Basic residues" evidence="7">
    <location>
        <begin position="142"/>
        <end position="157"/>
    </location>
</feature>
<comment type="subcellular location">
    <subcellularLocation>
        <location evidence="1">Cell membrane</location>
        <topology evidence="1">Single-pass membrane protein</topology>
    </subcellularLocation>
</comment>
<evidence type="ECO:0000256" key="3">
    <source>
        <dbReference type="ARBA" id="ARBA00022475"/>
    </source>
</evidence>
<evidence type="ECO:0000313" key="10">
    <source>
        <dbReference type="Proteomes" id="UP000261360"/>
    </source>
</evidence>
<evidence type="ECO:0000256" key="8">
    <source>
        <dbReference type="SAM" id="Phobius"/>
    </source>
</evidence>
<name>A0A3B4X301_SERLL</name>
<keyword evidence="3" id="KW-1003">Cell membrane</keyword>
<keyword evidence="4 8" id="KW-0812">Transmembrane</keyword>
<feature type="compositionally biased region" description="Low complexity" evidence="7">
    <location>
        <begin position="356"/>
        <end position="370"/>
    </location>
</feature>
<evidence type="ECO:0000313" key="9">
    <source>
        <dbReference type="Ensembl" id="ENSSLDP00000010551.1"/>
    </source>
</evidence>
<accession>A0A3B4X301</accession>
<feature type="region of interest" description="Disordered" evidence="7">
    <location>
        <begin position="51"/>
        <end position="73"/>
    </location>
</feature>
<dbReference type="InterPro" id="IPR022248">
    <property type="entry name" value="TNF_rcpt_RELT"/>
</dbReference>
<dbReference type="PANTHER" id="PTHR31481">
    <property type="entry name" value="RELT-LIKE PROTEIN 2 RELL2"/>
    <property type="match status" value="1"/>
</dbReference>
<feature type="region of interest" description="Disordered" evidence="7">
    <location>
        <begin position="452"/>
        <end position="555"/>
    </location>
</feature>
<feature type="region of interest" description="Disordered" evidence="7">
    <location>
        <begin position="688"/>
        <end position="738"/>
    </location>
</feature>
<evidence type="ECO:0000256" key="1">
    <source>
        <dbReference type="ARBA" id="ARBA00004162"/>
    </source>
</evidence>
<feature type="compositionally biased region" description="Basic and acidic residues" evidence="7">
    <location>
        <begin position="371"/>
        <end position="380"/>
    </location>
</feature>
<keyword evidence="10" id="KW-1185">Reference proteome</keyword>
<dbReference type="AlphaFoldDB" id="A0A3B4X301"/>
<feature type="compositionally biased region" description="Basic and acidic residues" evidence="7">
    <location>
        <begin position="286"/>
        <end position="301"/>
    </location>
</feature>
<dbReference type="Ensembl" id="ENSSLDT00000010936.1">
    <property type="protein sequence ID" value="ENSSLDP00000010551.1"/>
    <property type="gene ID" value="ENSSLDG00000008412.1"/>
</dbReference>
<evidence type="ECO:0000256" key="7">
    <source>
        <dbReference type="SAM" id="MobiDB-lite"/>
    </source>
</evidence>
<dbReference type="GO" id="GO:0005886">
    <property type="term" value="C:plasma membrane"/>
    <property type="evidence" value="ECO:0007669"/>
    <property type="project" value="UniProtKB-SubCell"/>
</dbReference>
<keyword evidence="6 8" id="KW-0472">Membrane</keyword>
<evidence type="ECO:0000256" key="2">
    <source>
        <dbReference type="ARBA" id="ARBA00008688"/>
    </source>
</evidence>
<proteinExistence type="inferred from homology"/>
<evidence type="ECO:0000256" key="4">
    <source>
        <dbReference type="ARBA" id="ARBA00022692"/>
    </source>
</evidence>
<dbReference type="RefSeq" id="XP_023273613.1">
    <property type="nucleotide sequence ID" value="XM_023417845.1"/>
</dbReference>
<dbReference type="InterPro" id="IPR042313">
    <property type="entry name" value="RELL2"/>
</dbReference>
<feature type="compositionally biased region" description="Basic and acidic residues" evidence="7">
    <location>
        <begin position="332"/>
        <end position="343"/>
    </location>
</feature>
<feature type="region of interest" description="Disordered" evidence="7">
    <location>
        <begin position="593"/>
        <end position="657"/>
    </location>
</feature>
<feature type="region of interest" description="Disordered" evidence="7">
    <location>
        <begin position="277"/>
        <end position="440"/>
    </location>
</feature>
<comment type="similarity">
    <text evidence="2">Belongs to the RELT family.</text>
</comment>
<feature type="compositionally biased region" description="Low complexity" evidence="7">
    <location>
        <begin position="503"/>
        <end position="518"/>
    </location>
</feature>
<dbReference type="Proteomes" id="UP000261360">
    <property type="component" value="Unplaced"/>
</dbReference>
<feature type="compositionally biased region" description="Low complexity" evidence="7">
    <location>
        <begin position="625"/>
        <end position="647"/>
    </location>
</feature>
<keyword evidence="5 8" id="KW-1133">Transmembrane helix</keyword>
<dbReference type="GO" id="GO:1900745">
    <property type="term" value="P:positive regulation of p38MAPK cascade"/>
    <property type="evidence" value="ECO:0007669"/>
    <property type="project" value="InterPro"/>
</dbReference>
<evidence type="ECO:0000256" key="5">
    <source>
        <dbReference type="ARBA" id="ARBA00022989"/>
    </source>
</evidence>
<reference evidence="9" key="1">
    <citation type="submission" date="2025-08" db="UniProtKB">
        <authorList>
            <consortium name="Ensembl"/>
        </authorList>
    </citation>
    <scope>IDENTIFICATION</scope>
</reference>
<feature type="transmembrane region" description="Helical" evidence="8">
    <location>
        <begin position="16"/>
        <end position="39"/>
    </location>
</feature>
<feature type="compositionally biased region" description="Polar residues" evidence="7">
    <location>
        <begin position="531"/>
        <end position="555"/>
    </location>
</feature>
<dbReference type="GeneTree" id="ENSGT00940000160541"/>
<dbReference type="GeneID" id="111663591"/>
<dbReference type="CTD" id="285613"/>